<organism evidence="1 2">
    <name type="scientific">Oleidesulfovibrio alaskensis (strain ATCC BAA-1058 / DSM 17464 / G20)</name>
    <name type="common">Desulfovibrio alaskensis</name>
    <dbReference type="NCBI Taxonomy" id="207559"/>
    <lineage>
        <taxon>Bacteria</taxon>
        <taxon>Pseudomonadati</taxon>
        <taxon>Thermodesulfobacteriota</taxon>
        <taxon>Desulfovibrionia</taxon>
        <taxon>Desulfovibrionales</taxon>
        <taxon>Desulfovibrionaceae</taxon>
        <taxon>Oleidesulfovibrio</taxon>
    </lineage>
</organism>
<name>Q30X74_OLEA2</name>
<dbReference type="EMBL" id="CP000112">
    <property type="protein sequence ID" value="ABB39722.2"/>
    <property type="molecule type" value="Genomic_DNA"/>
</dbReference>
<dbReference type="HOGENOM" id="CLU_2179544_0_0_7"/>
<proteinExistence type="predicted"/>
<dbReference type="RefSeq" id="WP_011368704.1">
    <property type="nucleotide sequence ID" value="NC_007519.1"/>
</dbReference>
<protein>
    <submittedName>
        <fullName evidence="1">Uncharacterized protein</fullName>
    </submittedName>
</protein>
<dbReference type="Proteomes" id="UP000002710">
    <property type="component" value="Chromosome"/>
</dbReference>
<evidence type="ECO:0000313" key="2">
    <source>
        <dbReference type="Proteomes" id="UP000002710"/>
    </source>
</evidence>
<keyword evidence="2" id="KW-1185">Reference proteome</keyword>
<dbReference type="KEGG" id="dde:Dde_2928"/>
<accession>Q30X74</accession>
<reference evidence="1 2" key="1">
    <citation type="journal article" date="2011" name="J. Bacteriol.">
        <title>Complete genome sequence and updated annotation of Desulfovibrio alaskensis G20.</title>
        <authorList>
            <person name="Hauser L.J."/>
            <person name="Land M.L."/>
            <person name="Brown S.D."/>
            <person name="Larimer F."/>
            <person name="Keller K.L."/>
            <person name="Rapp-Giles B.J."/>
            <person name="Price M.N."/>
            <person name="Lin M."/>
            <person name="Bruce D.C."/>
            <person name="Detter J.C."/>
            <person name="Tapia R."/>
            <person name="Han C.S."/>
            <person name="Goodwin L.A."/>
            <person name="Cheng J.F."/>
            <person name="Pitluck S."/>
            <person name="Copeland A."/>
            <person name="Lucas S."/>
            <person name="Nolan M."/>
            <person name="Lapidus A.L."/>
            <person name="Palumbo A.V."/>
            <person name="Wall J.D."/>
        </authorList>
    </citation>
    <scope>NUCLEOTIDE SEQUENCE [LARGE SCALE GENOMIC DNA]</scope>
    <source>
        <strain evidence="2">ATCC BAA 1058 / DSM 17464 / G20</strain>
    </source>
</reference>
<dbReference type="AlphaFoldDB" id="Q30X74"/>
<gene>
    <name evidence="1" type="ordered locus">Dde_2928</name>
</gene>
<evidence type="ECO:0000313" key="1">
    <source>
        <dbReference type="EMBL" id="ABB39722.2"/>
    </source>
</evidence>
<sequence>MHNKNKIFASEITYDLRQHLESKKESKKEERQFTLRIPTSYADKLNALAKAEGVKPGIYLQGMVMVTLGALSNDGEKVASCCAGCVKLEERIAALEAVIQQQFEKKDVR</sequence>